<evidence type="ECO:0000313" key="5">
    <source>
        <dbReference type="RefSeq" id="XP_015173811.1"/>
    </source>
</evidence>
<keyword evidence="4" id="KW-1185">Reference proteome</keyword>
<dbReference type="GeneID" id="107065038"/>
<dbReference type="InterPro" id="IPR015819">
    <property type="entry name" value="Lipid_transp_b-sht_shell"/>
</dbReference>
<dbReference type="Proteomes" id="UP000694924">
    <property type="component" value="Unplaced"/>
</dbReference>
<dbReference type="InterPro" id="IPR001747">
    <property type="entry name" value="Vitellogenin_N"/>
</dbReference>
<sequence>MITFLLLPFFLLSQISVDIDSFLYGPEYTYRIEINTTNNDGLGGEMTKAFDAVNTLKCRPKVPDTLNCRFEEANIRMYKGGLFELVRLYVEDLGTNDEPFEIKFDKNGISHLVVTKDMEPWTIDMIRLIVNQLNIGIDIRNKPDGKFAAIEKSYFGECETMVVLDHHRLPEDRWKDDKFEIIPMNNGIRKLTGEVVSIEKIRYFDNSEEKKVYFFGSLSAYSTLPAEVTTTIKSSQSNIIISDSNFTSYTINEIIISNKDKSRNFTLNDKIKLSLEVVSTPKSELPMVPDATWVSFMIQDDWYKDEERYFRMKNLFQKIFSF</sequence>
<dbReference type="InterPro" id="IPR015816">
    <property type="entry name" value="Vitellinogen_b-sht_N"/>
</dbReference>
<evidence type="ECO:0000313" key="4">
    <source>
        <dbReference type="Proteomes" id="UP000694924"/>
    </source>
</evidence>
<dbReference type="SUPFAM" id="SSF56968">
    <property type="entry name" value="Lipovitellin-phosvitin complex, beta-sheet shell regions"/>
    <property type="match status" value="1"/>
</dbReference>
<name>A0ABM1I0S4_POLDO</name>
<gene>
    <name evidence="5" type="primary">LOC107065038</name>
</gene>
<proteinExistence type="predicted"/>
<reference evidence="5" key="1">
    <citation type="submission" date="2025-08" db="UniProtKB">
        <authorList>
            <consortium name="RefSeq"/>
        </authorList>
    </citation>
    <scope>IDENTIFICATION</scope>
    <source>
        <tissue evidence="5">Whole body</tissue>
    </source>
</reference>
<evidence type="ECO:0000256" key="2">
    <source>
        <dbReference type="SAM" id="SignalP"/>
    </source>
</evidence>
<evidence type="ECO:0000259" key="3">
    <source>
        <dbReference type="Pfam" id="PF01347"/>
    </source>
</evidence>
<dbReference type="Gene3D" id="2.30.230.10">
    <property type="entry name" value="Lipovitellin, beta-sheet shell regions, chain A"/>
    <property type="match status" value="1"/>
</dbReference>
<evidence type="ECO:0000256" key="1">
    <source>
        <dbReference type="ARBA" id="ARBA00022729"/>
    </source>
</evidence>
<feature type="signal peptide" evidence="2">
    <location>
        <begin position="1"/>
        <end position="21"/>
    </location>
</feature>
<dbReference type="RefSeq" id="XP_015173811.1">
    <property type="nucleotide sequence ID" value="XM_015318325.1"/>
</dbReference>
<dbReference type="Pfam" id="PF01347">
    <property type="entry name" value="Vitellogenin_N"/>
    <property type="match status" value="1"/>
</dbReference>
<protein>
    <submittedName>
        <fullName evidence="5">Uncharacterized protein LOC107065038</fullName>
    </submittedName>
</protein>
<keyword evidence="1 2" id="KW-0732">Signal</keyword>
<feature type="domain" description="Vitellogenin" evidence="3">
    <location>
        <begin position="57"/>
        <end position="260"/>
    </location>
</feature>
<accession>A0ABM1I0S4</accession>
<feature type="chain" id="PRO_5046962120" evidence="2">
    <location>
        <begin position="22"/>
        <end position="322"/>
    </location>
</feature>
<organism evidence="4 5">
    <name type="scientific">Polistes dominula</name>
    <name type="common">European paper wasp</name>
    <name type="synonym">Vespa dominula</name>
    <dbReference type="NCBI Taxonomy" id="743375"/>
    <lineage>
        <taxon>Eukaryota</taxon>
        <taxon>Metazoa</taxon>
        <taxon>Ecdysozoa</taxon>
        <taxon>Arthropoda</taxon>
        <taxon>Hexapoda</taxon>
        <taxon>Insecta</taxon>
        <taxon>Pterygota</taxon>
        <taxon>Neoptera</taxon>
        <taxon>Endopterygota</taxon>
        <taxon>Hymenoptera</taxon>
        <taxon>Apocrita</taxon>
        <taxon>Aculeata</taxon>
        <taxon>Vespoidea</taxon>
        <taxon>Vespidae</taxon>
        <taxon>Polistinae</taxon>
        <taxon>Polistini</taxon>
        <taxon>Polistes</taxon>
    </lineage>
</organism>